<reference evidence="2 3" key="1">
    <citation type="submission" date="2024-09" db="EMBL/GenBank/DDBJ databases">
        <authorList>
            <person name="Sun Q."/>
            <person name="Mori K."/>
        </authorList>
    </citation>
    <scope>NUCLEOTIDE SEQUENCE [LARGE SCALE GENOMIC DNA]</scope>
    <source>
        <strain evidence="2 3">JCM 3323</strain>
    </source>
</reference>
<evidence type="ECO:0000313" key="2">
    <source>
        <dbReference type="EMBL" id="MFB9529249.1"/>
    </source>
</evidence>
<feature type="transmembrane region" description="Helical" evidence="1">
    <location>
        <begin position="98"/>
        <end position="116"/>
    </location>
</feature>
<dbReference type="RefSeq" id="WP_346128664.1">
    <property type="nucleotide sequence ID" value="NZ_BAAAXC010000015.1"/>
</dbReference>
<dbReference type="EMBL" id="JBHMCE010000006">
    <property type="protein sequence ID" value="MFB9529249.1"/>
    <property type="molecule type" value="Genomic_DNA"/>
</dbReference>
<accession>A0ABV5Q1A0</accession>
<comment type="caution">
    <text evidence="2">The sequence shown here is derived from an EMBL/GenBank/DDBJ whole genome shotgun (WGS) entry which is preliminary data.</text>
</comment>
<keyword evidence="1" id="KW-0812">Transmembrane</keyword>
<dbReference type="Proteomes" id="UP001589646">
    <property type="component" value="Unassembled WGS sequence"/>
</dbReference>
<gene>
    <name evidence="2" type="ORF">ACFFRN_21795</name>
</gene>
<organism evidence="2 3">
    <name type="scientific">Nonomuraea roseola</name>
    <dbReference type="NCBI Taxonomy" id="46179"/>
    <lineage>
        <taxon>Bacteria</taxon>
        <taxon>Bacillati</taxon>
        <taxon>Actinomycetota</taxon>
        <taxon>Actinomycetes</taxon>
        <taxon>Streptosporangiales</taxon>
        <taxon>Streptosporangiaceae</taxon>
        <taxon>Nonomuraea</taxon>
    </lineage>
</organism>
<keyword evidence="1" id="KW-1133">Transmembrane helix</keyword>
<proteinExistence type="predicted"/>
<sequence>MDPWLASLKYLARVSRVDVTLLEVGFLRPSPPASKEGLLVRGSGAAVVSAILSTAAERTEINPDVFGFTRRRADGEDMQWGGKVGFALTAAGSALAGLPWWTLLLGAGLGAFCYMADRVMRYRLSLSVIDKAGELDAAVLLATVWERSPQPRRAANRGRAARK</sequence>
<protein>
    <submittedName>
        <fullName evidence="2">Uncharacterized protein</fullName>
    </submittedName>
</protein>
<keyword evidence="1" id="KW-0472">Membrane</keyword>
<keyword evidence="3" id="KW-1185">Reference proteome</keyword>
<evidence type="ECO:0000256" key="1">
    <source>
        <dbReference type="SAM" id="Phobius"/>
    </source>
</evidence>
<evidence type="ECO:0000313" key="3">
    <source>
        <dbReference type="Proteomes" id="UP001589646"/>
    </source>
</evidence>
<name>A0ABV5Q1A0_9ACTN</name>